<evidence type="ECO:0000256" key="4">
    <source>
        <dbReference type="ARBA" id="ARBA00020585"/>
    </source>
</evidence>
<evidence type="ECO:0000256" key="10">
    <source>
        <dbReference type="ARBA" id="ARBA00022989"/>
    </source>
</evidence>
<keyword evidence="6" id="KW-0997">Cell inner membrane</keyword>
<feature type="domain" description="Glycosyltransferase 2-like" evidence="14">
    <location>
        <begin position="245"/>
        <end position="433"/>
    </location>
</feature>
<feature type="transmembrane region" description="Helical" evidence="13">
    <location>
        <begin position="269"/>
        <end position="289"/>
    </location>
</feature>
<evidence type="ECO:0000256" key="3">
    <source>
        <dbReference type="ARBA" id="ARBA00009337"/>
    </source>
</evidence>
<dbReference type="Pfam" id="PF13632">
    <property type="entry name" value="Glyco_trans_2_3"/>
    <property type="match status" value="1"/>
</dbReference>
<evidence type="ECO:0000256" key="5">
    <source>
        <dbReference type="ARBA" id="ARBA00022475"/>
    </source>
</evidence>
<dbReference type="InterPro" id="IPR001173">
    <property type="entry name" value="Glyco_trans_2-like"/>
</dbReference>
<dbReference type="InterPro" id="IPR029044">
    <property type="entry name" value="Nucleotide-diphossugar_trans"/>
</dbReference>
<feature type="transmembrane region" description="Helical" evidence="13">
    <location>
        <begin position="441"/>
        <end position="461"/>
    </location>
</feature>
<evidence type="ECO:0000256" key="12">
    <source>
        <dbReference type="SAM" id="MobiDB-lite"/>
    </source>
</evidence>
<dbReference type="PANTHER" id="PTHR43867:SF5">
    <property type="entry name" value="GLUCANS BIOSYNTHESIS GLUCOSYLTRANSFERASE H"/>
    <property type="match status" value="1"/>
</dbReference>
<reference evidence="15" key="2">
    <citation type="submission" date="2021-08" db="EMBL/GenBank/DDBJ databases">
        <authorList>
            <person name="Tani A."/>
            <person name="Ola A."/>
            <person name="Ogura Y."/>
            <person name="Katsura K."/>
            <person name="Hayashi T."/>
        </authorList>
    </citation>
    <scope>NUCLEOTIDE SEQUENCE</scope>
    <source>
        <strain evidence="15">KCTC 52305</strain>
    </source>
</reference>
<feature type="transmembrane region" description="Helical" evidence="13">
    <location>
        <begin position="566"/>
        <end position="585"/>
    </location>
</feature>
<keyword evidence="8" id="KW-0808">Transferase</keyword>
<dbReference type="NCBIfam" id="NF003962">
    <property type="entry name" value="PRK05454.2-5"/>
    <property type="match status" value="1"/>
</dbReference>
<evidence type="ECO:0000256" key="7">
    <source>
        <dbReference type="ARBA" id="ARBA00022676"/>
    </source>
</evidence>
<feature type="region of interest" description="Disordered" evidence="12">
    <location>
        <begin position="1"/>
        <end position="46"/>
    </location>
</feature>
<keyword evidence="10 13" id="KW-1133">Transmembrane helix</keyword>
<dbReference type="SUPFAM" id="SSF53448">
    <property type="entry name" value="Nucleotide-diphospho-sugar transferases"/>
    <property type="match status" value="1"/>
</dbReference>
<feature type="compositionally biased region" description="Low complexity" evidence="12">
    <location>
        <begin position="17"/>
        <end position="46"/>
    </location>
</feature>
<dbReference type="PANTHER" id="PTHR43867">
    <property type="entry name" value="CELLULOSE SYNTHASE CATALYTIC SUBUNIT A [UDP-FORMING]"/>
    <property type="match status" value="1"/>
</dbReference>
<feature type="transmembrane region" description="Helical" evidence="13">
    <location>
        <begin position="541"/>
        <end position="560"/>
    </location>
</feature>
<reference evidence="15" key="1">
    <citation type="journal article" date="2021" name="Front. Microbiol.">
        <title>Comprehensive Comparative Genomics and Phenotyping of Methylobacterium Species.</title>
        <authorList>
            <person name="Alessa O."/>
            <person name="Ogura Y."/>
            <person name="Fujitani Y."/>
            <person name="Takami H."/>
            <person name="Hayashi T."/>
            <person name="Sahin N."/>
            <person name="Tani A."/>
        </authorList>
    </citation>
    <scope>NUCLEOTIDE SEQUENCE</scope>
    <source>
        <strain evidence="15">KCTC 52305</strain>
    </source>
</reference>
<comment type="subcellular location">
    <subcellularLocation>
        <location evidence="1">Cell inner membrane</location>
        <topology evidence="1">Multi-pass membrane protein</topology>
    </subcellularLocation>
</comment>
<accession>A0ABQ4QR99</accession>
<dbReference type="EMBL" id="BPQH01000001">
    <property type="protein sequence ID" value="GJD47717.1"/>
    <property type="molecule type" value="Genomic_DNA"/>
</dbReference>
<evidence type="ECO:0000259" key="14">
    <source>
        <dbReference type="Pfam" id="PF13632"/>
    </source>
</evidence>
<evidence type="ECO:0000313" key="15">
    <source>
        <dbReference type="EMBL" id="GJD47717.1"/>
    </source>
</evidence>
<organism evidence="15 16">
    <name type="scientific">Methylobacterium crusticola</name>
    <dbReference type="NCBI Taxonomy" id="1697972"/>
    <lineage>
        <taxon>Bacteria</taxon>
        <taxon>Pseudomonadati</taxon>
        <taxon>Pseudomonadota</taxon>
        <taxon>Alphaproteobacteria</taxon>
        <taxon>Hyphomicrobiales</taxon>
        <taxon>Methylobacteriaceae</taxon>
        <taxon>Methylobacterium</taxon>
    </lineage>
</organism>
<keyword evidence="11 13" id="KW-0472">Membrane</keyword>
<evidence type="ECO:0000256" key="9">
    <source>
        <dbReference type="ARBA" id="ARBA00022692"/>
    </source>
</evidence>
<feature type="transmembrane region" description="Helical" evidence="13">
    <location>
        <begin position="59"/>
        <end position="78"/>
    </location>
</feature>
<comment type="similarity">
    <text evidence="3">Belongs to the glycosyltransferase 2 family. OpgH subfamily.</text>
</comment>
<evidence type="ECO:0000256" key="1">
    <source>
        <dbReference type="ARBA" id="ARBA00004429"/>
    </source>
</evidence>
<evidence type="ECO:0000256" key="8">
    <source>
        <dbReference type="ARBA" id="ARBA00022679"/>
    </source>
</evidence>
<evidence type="ECO:0000313" key="16">
    <source>
        <dbReference type="Proteomes" id="UP001055167"/>
    </source>
</evidence>
<evidence type="ECO:0000256" key="2">
    <source>
        <dbReference type="ARBA" id="ARBA00005001"/>
    </source>
</evidence>
<feature type="transmembrane region" description="Helical" evidence="13">
    <location>
        <begin position="409"/>
        <end position="429"/>
    </location>
</feature>
<evidence type="ECO:0000256" key="11">
    <source>
        <dbReference type="ARBA" id="ARBA00023136"/>
    </source>
</evidence>
<comment type="pathway">
    <text evidence="2">Glycan metabolism; osmoregulated periplasmic glucan (OPG) biosynthesis.</text>
</comment>
<keyword evidence="7" id="KW-0328">Glycosyltransferase</keyword>
<feature type="transmembrane region" description="Helical" evidence="13">
    <location>
        <begin position="90"/>
        <end position="111"/>
    </location>
</feature>
<dbReference type="InterPro" id="IPR050321">
    <property type="entry name" value="Glycosyltr_2/OpgH_subfam"/>
</dbReference>
<dbReference type="Gene3D" id="3.90.550.10">
    <property type="entry name" value="Spore Coat Polysaccharide Biosynthesis Protein SpsA, Chain A"/>
    <property type="match status" value="1"/>
</dbReference>
<proteinExistence type="inferred from homology"/>
<gene>
    <name evidence="15" type="primary">mdoH_1</name>
    <name evidence="15" type="ORF">OPKNFCMD_0427</name>
</gene>
<keyword evidence="16" id="KW-1185">Reference proteome</keyword>
<protein>
    <recommendedName>
        <fullName evidence="4">Glucans biosynthesis glucosyltransferase H</fullName>
    </recommendedName>
</protein>
<keyword evidence="5" id="KW-1003">Cell membrane</keyword>
<keyword evidence="9 13" id="KW-0812">Transmembrane</keyword>
<dbReference type="Proteomes" id="UP001055167">
    <property type="component" value="Unassembled WGS sequence"/>
</dbReference>
<evidence type="ECO:0000256" key="6">
    <source>
        <dbReference type="ARBA" id="ARBA00022519"/>
    </source>
</evidence>
<feature type="transmembrane region" description="Helical" evidence="13">
    <location>
        <begin position="491"/>
        <end position="514"/>
    </location>
</feature>
<evidence type="ECO:0000256" key="13">
    <source>
        <dbReference type="SAM" id="Phobius"/>
    </source>
</evidence>
<comment type="caution">
    <text evidence="15">The sequence shown here is derived from an EMBL/GenBank/DDBJ whole genome shotgun (WGS) entry which is preliminary data.</text>
</comment>
<name>A0ABQ4QR99_9HYPH</name>
<sequence length="618" mass="64067">MTMSGPRRSVARAAGSDEAAPDGARPAGEGEAAPADPRGAPLTTPAGLQARATLRRRRALVLGLNLAACAGLAAAAARALGADGWDGLDVALLACFLTTLPWTVLGFWNAVIGFRLLRAGPAGLAAAAPFAAAGDGPEAPRLTTAVVMTLRNEDPGRALARLATVRESLERTGHGAWFSYHVLSDTDDPAIAAAEDGAVAAWRAALPAAARGHVTYRRRAGNDGYKAGNLQEFCARSGHDLMLPLDADSLVTGACALRLVRIMQAHPRLGILQSLAVGAPAASAFARLFQFGMRHGMRPYTLAAAWWGGDCGPFWGHNALVRIAPYAQHCRLPDLPGGPILSHDQVEAVLMRRAGYEVRVLPVEGGSYEDNPPTLLDHLRRDLRWCRGNLQYLRLPRLPGLLPMSRFQLAWAVLMFLNAPALTLGLALLPLRAATAGGEGAPGAAGLYGLWLLLSLAPKLAGYADVLASRAARAANGGAARFLAGIAAETAFSFLLLGVSAVRLTAFLAVLAAGRGEVWTAQGRDARGVAAGEAWRALRGVVLFGALLCGALALASPALLAATLPLTLGALLAVPFAVLTALPGLGRAMARARLCATPEEIAPPWEIARVAAGPAGAG</sequence>